<evidence type="ECO:0000256" key="2">
    <source>
        <dbReference type="SAM" id="SignalP"/>
    </source>
</evidence>
<name>A0A512C437_9HYPH</name>
<keyword evidence="4" id="KW-1185">Reference proteome</keyword>
<evidence type="ECO:0000313" key="4">
    <source>
        <dbReference type="Proteomes" id="UP000321085"/>
    </source>
</evidence>
<evidence type="ECO:0000313" key="3">
    <source>
        <dbReference type="EMBL" id="GEO18981.1"/>
    </source>
</evidence>
<dbReference type="EMBL" id="BJYU01000288">
    <property type="protein sequence ID" value="GEO18981.1"/>
    <property type="molecule type" value="Genomic_DNA"/>
</dbReference>
<dbReference type="AlphaFoldDB" id="A0A512C437"/>
<organism evidence="3 4">
    <name type="scientific">Microvirga aerophila</name>
    <dbReference type="NCBI Taxonomy" id="670291"/>
    <lineage>
        <taxon>Bacteria</taxon>
        <taxon>Pseudomonadati</taxon>
        <taxon>Pseudomonadota</taxon>
        <taxon>Alphaproteobacteria</taxon>
        <taxon>Hyphomicrobiales</taxon>
        <taxon>Methylobacteriaceae</taxon>
        <taxon>Microvirga</taxon>
    </lineage>
</organism>
<comment type="caution">
    <text evidence="3">The sequence shown here is derived from an EMBL/GenBank/DDBJ whole genome shotgun (WGS) entry which is preliminary data.</text>
</comment>
<feature type="compositionally biased region" description="Polar residues" evidence="1">
    <location>
        <begin position="19"/>
        <end position="33"/>
    </location>
</feature>
<gene>
    <name evidence="3" type="ORF">MAE02_66770</name>
</gene>
<dbReference type="Proteomes" id="UP000321085">
    <property type="component" value="Unassembled WGS sequence"/>
</dbReference>
<feature type="signal peptide" evidence="2">
    <location>
        <begin position="1"/>
        <end position="21"/>
    </location>
</feature>
<feature type="compositionally biased region" description="Basic and acidic residues" evidence="1">
    <location>
        <begin position="50"/>
        <end position="63"/>
    </location>
</feature>
<accession>A0A512C437</accession>
<keyword evidence="2" id="KW-0732">Signal</keyword>
<sequence length="77" mass="8220">MRILTIAITLGLLVGSPSLSAQEKTPQGQTPKASPSKIYSAEESAALSDASRKKAERLEQARDRKMKSISRGICTGC</sequence>
<feature type="chain" id="PRO_5022230973" evidence="2">
    <location>
        <begin position="22"/>
        <end position="77"/>
    </location>
</feature>
<evidence type="ECO:0000256" key="1">
    <source>
        <dbReference type="SAM" id="MobiDB-lite"/>
    </source>
</evidence>
<reference evidence="3 4" key="1">
    <citation type="submission" date="2019-07" db="EMBL/GenBank/DDBJ databases">
        <title>Whole genome shotgun sequence of Microvirga aerophila NBRC 106136.</title>
        <authorList>
            <person name="Hosoyama A."/>
            <person name="Uohara A."/>
            <person name="Ohji S."/>
            <person name="Ichikawa N."/>
        </authorList>
    </citation>
    <scope>NUCLEOTIDE SEQUENCE [LARGE SCALE GENOMIC DNA]</scope>
    <source>
        <strain evidence="3 4">NBRC 106136</strain>
    </source>
</reference>
<proteinExistence type="predicted"/>
<feature type="region of interest" description="Disordered" evidence="1">
    <location>
        <begin position="19"/>
        <end position="77"/>
    </location>
</feature>
<protein>
    <submittedName>
        <fullName evidence="3">Uncharacterized protein</fullName>
    </submittedName>
</protein>